<evidence type="ECO:0000256" key="2">
    <source>
        <dbReference type="ARBA" id="ARBA00006704"/>
    </source>
</evidence>
<evidence type="ECO:0000313" key="18">
    <source>
        <dbReference type="Ensembl" id="ENSMMNP00015015554.1"/>
    </source>
</evidence>
<evidence type="ECO:0000256" key="13">
    <source>
        <dbReference type="ARBA" id="ARBA00023136"/>
    </source>
</evidence>
<dbReference type="FunFam" id="1.20.20.10:FF:000003">
    <property type="entry name" value="Atp synthase f complex subunit mitochondrial"/>
    <property type="match status" value="1"/>
</dbReference>
<organism evidence="18 19">
    <name type="scientific">Monodon monoceros</name>
    <name type="common">Narwhal</name>
    <name type="synonym">Ceratodon monodon</name>
    <dbReference type="NCBI Taxonomy" id="40151"/>
    <lineage>
        <taxon>Eukaryota</taxon>
        <taxon>Metazoa</taxon>
        <taxon>Chordata</taxon>
        <taxon>Craniata</taxon>
        <taxon>Vertebrata</taxon>
        <taxon>Euteleostomi</taxon>
        <taxon>Mammalia</taxon>
        <taxon>Eutheria</taxon>
        <taxon>Laurasiatheria</taxon>
        <taxon>Artiodactyla</taxon>
        <taxon>Whippomorpha</taxon>
        <taxon>Cetacea</taxon>
        <taxon>Odontoceti</taxon>
        <taxon>Monodontidae</taxon>
        <taxon>Monodon</taxon>
    </lineage>
</organism>
<dbReference type="GeneTree" id="ENSGT00940000154298"/>
<dbReference type="CDD" id="cd18182">
    <property type="entry name" value="ATP-synt_Fo_c_ATP5G3"/>
    <property type="match status" value="1"/>
</dbReference>
<dbReference type="GO" id="GO:0015986">
    <property type="term" value="P:proton motive force-driven ATP synthesis"/>
    <property type="evidence" value="ECO:0007669"/>
    <property type="project" value="InterPro"/>
</dbReference>
<proteinExistence type="inferred from homology"/>
<evidence type="ECO:0000256" key="10">
    <source>
        <dbReference type="ARBA" id="ARBA00023065"/>
    </source>
</evidence>
<evidence type="ECO:0000256" key="9">
    <source>
        <dbReference type="ARBA" id="ARBA00022989"/>
    </source>
</evidence>
<dbReference type="PROSITE" id="PS00605">
    <property type="entry name" value="ATPASE_C"/>
    <property type="match status" value="1"/>
</dbReference>
<protein>
    <recommendedName>
        <fullName evidence="15">ATP synthase lipid-binding protein</fullName>
    </recommendedName>
    <alternativeName>
        <fullName evidence="16">ATPase protein 9</fullName>
    </alternativeName>
    <alternativeName>
        <fullName evidence="14">ATPase subunit c</fullName>
    </alternativeName>
</protein>
<sequence length="132" mass="13603">PPTQNELLCSPAQARLHPALIRVGSRVAYRPISASVLSRPEARAGEGSSVLNGTSAISRDIDTTANFIGAGATAVGVADSGAVMGTAFGSLIIGFARNPSLKQQLSSYAILGFDLSEAMGLLFDDIILCILL</sequence>
<evidence type="ECO:0000313" key="19">
    <source>
        <dbReference type="Proteomes" id="UP000694561"/>
    </source>
</evidence>
<evidence type="ECO:0000256" key="6">
    <source>
        <dbReference type="ARBA" id="ARBA00022692"/>
    </source>
</evidence>
<keyword evidence="11 17" id="KW-0446">Lipid-binding</keyword>
<keyword evidence="5" id="KW-0138">CF(0)</keyword>
<reference evidence="18" key="2">
    <citation type="submission" date="2025-09" db="UniProtKB">
        <authorList>
            <consortium name="Ensembl"/>
        </authorList>
    </citation>
    <scope>IDENTIFICATION</scope>
</reference>
<dbReference type="InterPro" id="IPR038662">
    <property type="entry name" value="ATP_synth_F0_csu_sf"/>
</dbReference>
<accession>A0A8C6BFY8</accession>
<evidence type="ECO:0000256" key="1">
    <source>
        <dbReference type="ARBA" id="ARBA00004225"/>
    </source>
</evidence>
<keyword evidence="8" id="KW-0809">Transit peptide</keyword>
<evidence type="ECO:0000256" key="15">
    <source>
        <dbReference type="ARBA" id="ARBA00032304"/>
    </source>
</evidence>
<keyword evidence="7 17" id="KW-0375">Hydrogen ion transport</keyword>
<dbReference type="GO" id="GO:0008289">
    <property type="term" value="F:lipid binding"/>
    <property type="evidence" value="ECO:0007669"/>
    <property type="project" value="UniProtKB-KW"/>
</dbReference>
<dbReference type="GO" id="GO:0015078">
    <property type="term" value="F:proton transmembrane transporter activity"/>
    <property type="evidence" value="ECO:0007669"/>
    <property type="project" value="InterPro"/>
</dbReference>
<name>A0A8C6BFY8_MONMO</name>
<evidence type="ECO:0000256" key="4">
    <source>
        <dbReference type="ARBA" id="ARBA00022481"/>
    </source>
</evidence>
<keyword evidence="10 17" id="KW-0406">Ion transport</keyword>
<evidence type="ECO:0000256" key="5">
    <source>
        <dbReference type="ARBA" id="ARBA00022547"/>
    </source>
</evidence>
<keyword evidence="9" id="KW-1133">Transmembrane helix</keyword>
<dbReference type="Proteomes" id="UP000694561">
    <property type="component" value="Unplaced"/>
</dbReference>
<reference evidence="18" key="1">
    <citation type="submission" date="2025-08" db="UniProtKB">
        <authorList>
            <consortium name="Ensembl"/>
        </authorList>
    </citation>
    <scope>IDENTIFICATION</scope>
</reference>
<keyword evidence="12" id="KW-0496">Mitochondrion</keyword>
<evidence type="ECO:0000256" key="11">
    <source>
        <dbReference type="ARBA" id="ARBA00023121"/>
    </source>
</evidence>
<comment type="similarity">
    <text evidence="2 17">Belongs to the ATPase C chain family.</text>
</comment>
<keyword evidence="3 17" id="KW-0813">Transport</keyword>
<dbReference type="AlphaFoldDB" id="A0A8C6BFY8"/>
<dbReference type="InterPro" id="IPR035921">
    <property type="entry name" value="F/V-ATP_Csub_sf"/>
</dbReference>
<dbReference type="Ensembl" id="ENSMMNT00015017052.1">
    <property type="protein sequence ID" value="ENSMMNP00015015554.1"/>
    <property type="gene ID" value="ENSMMNG00015011448.1"/>
</dbReference>
<evidence type="ECO:0000256" key="3">
    <source>
        <dbReference type="ARBA" id="ARBA00022448"/>
    </source>
</evidence>
<evidence type="ECO:0000256" key="16">
    <source>
        <dbReference type="ARBA" id="ARBA00033111"/>
    </source>
</evidence>
<keyword evidence="19" id="KW-1185">Reference proteome</keyword>
<evidence type="ECO:0000256" key="7">
    <source>
        <dbReference type="ARBA" id="ARBA00022781"/>
    </source>
</evidence>
<dbReference type="InterPro" id="IPR020537">
    <property type="entry name" value="ATP_synth_F0_csu_DDCD_BS"/>
</dbReference>
<keyword evidence="13" id="KW-0472">Membrane</keyword>
<dbReference type="PANTHER" id="PTHR10031:SF56">
    <property type="entry name" value="ATP SYNTHASE F(0) COMPLEX SUBUNIT C1, MITOCHONDRIAL"/>
    <property type="match status" value="1"/>
</dbReference>
<evidence type="ECO:0000256" key="12">
    <source>
        <dbReference type="ARBA" id="ARBA00023128"/>
    </source>
</evidence>
<dbReference type="PANTHER" id="PTHR10031">
    <property type="entry name" value="ATP SYNTHASE LIPID-BINDING PROTEIN, MITOCHONDRIAL"/>
    <property type="match status" value="1"/>
</dbReference>
<keyword evidence="6" id="KW-0812">Transmembrane</keyword>
<dbReference type="GO" id="GO:0045259">
    <property type="term" value="C:proton-transporting ATP synthase complex"/>
    <property type="evidence" value="ECO:0007669"/>
    <property type="project" value="UniProtKB-KW"/>
</dbReference>
<dbReference type="InterPro" id="IPR000454">
    <property type="entry name" value="ATP_synth_F0_csu"/>
</dbReference>
<dbReference type="GO" id="GO:0031966">
    <property type="term" value="C:mitochondrial membrane"/>
    <property type="evidence" value="ECO:0007669"/>
    <property type="project" value="UniProtKB-SubCell"/>
</dbReference>
<dbReference type="Gene3D" id="1.20.20.10">
    <property type="entry name" value="F1F0 ATP synthase subunit C"/>
    <property type="match status" value="1"/>
</dbReference>
<dbReference type="SUPFAM" id="SSF81333">
    <property type="entry name" value="F1F0 ATP synthase subunit C"/>
    <property type="match status" value="1"/>
</dbReference>
<comment type="subcellular location">
    <subcellularLocation>
        <location evidence="1">Mitochondrion membrane</location>
        <topology evidence="1">Multi-pass membrane protein</topology>
    </subcellularLocation>
</comment>
<dbReference type="PRINTS" id="PR00124">
    <property type="entry name" value="ATPASEC"/>
</dbReference>
<evidence type="ECO:0000256" key="17">
    <source>
        <dbReference type="RuleBase" id="RU004221"/>
    </source>
</evidence>
<evidence type="ECO:0000256" key="8">
    <source>
        <dbReference type="ARBA" id="ARBA00022946"/>
    </source>
</evidence>
<keyword evidence="4" id="KW-0488">Methylation</keyword>
<evidence type="ECO:0000256" key="14">
    <source>
        <dbReference type="ARBA" id="ARBA00029852"/>
    </source>
</evidence>